<keyword evidence="4" id="KW-1003">Cell membrane</keyword>
<comment type="subcellular location">
    <subcellularLocation>
        <location evidence="8">Cell inner membrane</location>
        <topology evidence="8">Multi-pass membrane protein</topology>
    </subcellularLocation>
    <subcellularLocation>
        <location evidence="1">Cell membrane</location>
        <topology evidence="1">Multi-pass membrane protein</topology>
    </subcellularLocation>
</comment>
<dbReference type="Proteomes" id="UP000190064">
    <property type="component" value="Unassembled WGS sequence"/>
</dbReference>
<dbReference type="AlphaFoldDB" id="A0A1T1HED2"/>
<feature type="transmembrane region" description="Helical" evidence="8">
    <location>
        <begin position="295"/>
        <end position="313"/>
    </location>
</feature>
<evidence type="ECO:0000256" key="1">
    <source>
        <dbReference type="ARBA" id="ARBA00004651"/>
    </source>
</evidence>
<feature type="transmembrane region" description="Helical" evidence="8">
    <location>
        <begin position="146"/>
        <end position="171"/>
    </location>
</feature>
<keyword evidence="11" id="KW-1185">Reference proteome</keyword>
<dbReference type="SUPFAM" id="SSF103473">
    <property type="entry name" value="MFS general substrate transporter"/>
    <property type="match status" value="1"/>
</dbReference>
<dbReference type="EMBL" id="MTSD02000001">
    <property type="protein sequence ID" value="OOV88221.1"/>
    <property type="molecule type" value="Genomic_DNA"/>
</dbReference>
<dbReference type="InterPro" id="IPR004812">
    <property type="entry name" value="Efflux_drug-R_Bcr/CmlA"/>
</dbReference>
<evidence type="ECO:0000256" key="7">
    <source>
        <dbReference type="ARBA" id="ARBA00023136"/>
    </source>
</evidence>
<evidence type="ECO:0000256" key="4">
    <source>
        <dbReference type="ARBA" id="ARBA00022475"/>
    </source>
</evidence>
<dbReference type="NCBIfam" id="TIGR00710">
    <property type="entry name" value="efflux_Bcr_CflA"/>
    <property type="match status" value="1"/>
</dbReference>
<dbReference type="InterPro" id="IPR020846">
    <property type="entry name" value="MFS_dom"/>
</dbReference>
<comment type="similarity">
    <text evidence="2 8">Belongs to the major facilitator superfamily. Bcr/CmlA family.</text>
</comment>
<evidence type="ECO:0000313" key="10">
    <source>
        <dbReference type="EMBL" id="OOV88221.1"/>
    </source>
</evidence>
<feature type="transmembrane region" description="Helical" evidence="8">
    <location>
        <begin position="21"/>
        <end position="46"/>
    </location>
</feature>
<dbReference type="GO" id="GO:0042910">
    <property type="term" value="F:xenobiotic transmembrane transporter activity"/>
    <property type="evidence" value="ECO:0007669"/>
    <property type="project" value="InterPro"/>
</dbReference>
<dbReference type="CDD" id="cd17320">
    <property type="entry name" value="MFS_MdfA_MDR_like"/>
    <property type="match status" value="1"/>
</dbReference>
<keyword evidence="8" id="KW-0997">Cell inner membrane</keyword>
<feature type="transmembrane region" description="Helical" evidence="8">
    <location>
        <begin position="177"/>
        <end position="194"/>
    </location>
</feature>
<evidence type="ECO:0000256" key="8">
    <source>
        <dbReference type="RuleBase" id="RU365088"/>
    </source>
</evidence>
<sequence length="414" mass="44822">MTPRSQGEIETTPSKPPFAEFIALLALLMSMVALAIDAVLPAMSVIGQDFSVVHAEDLQWIVGILFAGLAFGQILYGPLSDSFGRKPAIYLGLVIFLAGSLVSAFAQSYEMMLVGRFIQGIGASGPKVVAVALVRDRYAGRAMARVMSFVMAVFIIMPAVAPSIGAGVLILADWRGIYEFFVLLSLVALVWFAIRQPETLAKEHRVKLSFINVWGNIKETMTHRVTLGYIIGAGLIFGAFVAYLSTAQLLFKEVFQIEKTFPLYFAVLALSVGVASFLNGRLVMRFGMKLLANRALIVMFFSSVIFLILLTLLAGSVSIWLFMLFGAVIFGCIGLLFGNMNALAMEPLGHIAGVASSVIGSVTTLISMVVGMAFGQTYNGTLYPLFTAFALLSLLCWLVTRNIQYEAPLTADTQ</sequence>
<feature type="transmembrane region" description="Helical" evidence="8">
    <location>
        <begin position="381"/>
        <end position="400"/>
    </location>
</feature>
<feature type="transmembrane region" description="Helical" evidence="8">
    <location>
        <begin position="88"/>
        <end position="107"/>
    </location>
</feature>
<dbReference type="GO" id="GO:1990961">
    <property type="term" value="P:xenobiotic detoxification by transmembrane export across the plasma membrane"/>
    <property type="evidence" value="ECO:0007669"/>
    <property type="project" value="InterPro"/>
</dbReference>
<feature type="transmembrane region" description="Helical" evidence="8">
    <location>
        <begin position="58"/>
        <end position="76"/>
    </location>
</feature>
<dbReference type="STRING" id="966.BTA35_0201430"/>
<dbReference type="GO" id="GO:0005886">
    <property type="term" value="C:plasma membrane"/>
    <property type="evidence" value="ECO:0007669"/>
    <property type="project" value="UniProtKB-SubCell"/>
</dbReference>
<evidence type="ECO:0000256" key="6">
    <source>
        <dbReference type="ARBA" id="ARBA00022989"/>
    </source>
</evidence>
<protein>
    <recommendedName>
        <fullName evidence="8">Bcr/CflA family efflux transporter</fullName>
    </recommendedName>
</protein>
<feature type="transmembrane region" description="Helical" evidence="8">
    <location>
        <begin position="113"/>
        <end position="134"/>
    </location>
</feature>
<feature type="transmembrane region" description="Helical" evidence="8">
    <location>
        <begin position="227"/>
        <end position="251"/>
    </location>
</feature>
<organism evidence="10 11">
    <name type="scientific">Oceanospirillum linum</name>
    <dbReference type="NCBI Taxonomy" id="966"/>
    <lineage>
        <taxon>Bacteria</taxon>
        <taxon>Pseudomonadati</taxon>
        <taxon>Pseudomonadota</taxon>
        <taxon>Gammaproteobacteria</taxon>
        <taxon>Oceanospirillales</taxon>
        <taxon>Oceanospirillaceae</taxon>
        <taxon>Oceanospirillum</taxon>
    </lineage>
</organism>
<dbReference type="Pfam" id="PF07690">
    <property type="entry name" value="MFS_1"/>
    <property type="match status" value="1"/>
</dbReference>
<feature type="transmembrane region" description="Helical" evidence="8">
    <location>
        <begin position="263"/>
        <end position="283"/>
    </location>
</feature>
<feature type="transmembrane region" description="Helical" evidence="8">
    <location>
        <begin position="351"/>
        <end position="375"/>
    </location>
</feature>
<dbReference type="InterPro" id="IPR036259">
    <property type="entry name" value="MFS_trans_sf"/>
</dbReference>
<dbReference type="InterPro" id="IPR011701">
    <property type="entry name" value="MFS"/>
</dbReference>
<comment type="caution">
    <text evidence="10">The sequence shown here is derived from an EMBL/GenBank/DDBJ whole genome shotgun (WGS) entry which is preliminary data.</text>
</comment>
<dbReference type="PROSITE" id="PS50850">
    <property type="entry name" value="MFS"/>
    <property type="match status" value="1"/>
</dbReference>
<accession>A0A1T1HED2</accession>
<dbReference type="PANTHER" id="PTHR23502:SF132">
    <property type="entry name" value="POLYAMINE TRANSPORTER 2-RELATED"/>
    <property type="match status" value="1"/>
</dbReference>
<name>A0A1T1HED2_OCELI</name>
<dbReference type="Gene3D" id="1.20.1720.10">
    <property type="entry name" value="Multidrug resistance protein D"/>
    <property type="match status" value="1"/>
</dbReference>
<evidence type="ECO:0000256" key="2">
    <source>
        <dbReference type="ARBA" id="ARBA00006236"/>
    </source>
</evidence>
<evidence type="ECO:0000259" key="9">
    <source>
        <dbReference type="PROSITE" id="PS50850"/>
    </source>
</evidence>
<evidence type="ECO:0000313" key="11">
    <source>
        <dbReference type="Proteomes" id="UP000190064"/>
    </source>
</evidence>
<keyword evidence="6 8" id="KW-1133">Transmembrane helix</keyword>
<dbReference type="PANTHER" id="PTHR23502">
    <property type="entry name" value="MAJOR FACILITATOR SUPERFAMILY"/>
    <property type="match status" value="1"/>
</dbReference>
<feature type="transmembrane region" description="Helical" evidence="8">
    <location>
        <begin position="319"/>
        <end position="339"/>
    </location>
</feature>
<keyword evidence="3 8" id="KW-0813">Transport</keyword>
<keyword evidence="5 8" id="KW-0812">Transmembrane</keyword>
<dbReference type="RefSeq" id="WP_077242643.1">
    <property type="nucleotide sequence ID" value="NZ_FXTS01000001.1"/>
</dbReference>
<gene>
    <name evidence="10" type="ORF">BTA35_0201430</name>
</gene>
<evidence type="ECO:0000256" key="3">
    <source>
        <dbReference type="ARBA" id="ARBA00022448"/>
    </source>
</evidence>
<proteinExistence type="inferred from homology"/>
<evidence type="ECO:0000256" key="5">
    <source>
        <dbReference type="ARBA" id="ARBA00022692"/>
    </source>
</evidence>
<keyword evidence="7 8" id="KW-0472">Membrane</keyword>
<feature type="domain" description="Major facilitator superfamily (MFS) profile" evidence="9">
    <location>
        <begin position="21"/>
        <end position="408"/>
    </location>
</feature>
<reference evidence="10" key="1">
    <citation type="submission" date="2017-02" db="EMBL/GenBank/DDBJ databases">
        <title>Draft Genome Sequence of the Salt Water Bacterium Oceanospirillum linum ATCC 11336.</title>
        <authorList>
            <person name="Trachtenberg A.M."/>
            <person name="Carney J.G."/>
            <person name="Linnane J.D."/>
            <person name="Rheaume B.A."/>
            <person name="Pitts N.L."/>
            <person name="Mykles D.L."/>
            <person name="Maclea K.S."/>
        </authorList>
    </citation>
    <scope>NUCLEOTIDE SEQUENCE [LARGE SCALE GENOMIC DNA]</scope>
    <source>
        <strain evidence="10">ATCC 11336</strain>
    </source>
</reference>